<feature type="domain" description="Ppx/GppA phosphatase C-terminal" evidence="3">
    <location>
        <begin position="333"/>
        <end position="478"/>
    </location>
</feature>
<evidence type="ECO:0000259" key="2">
    <source>
        <dbReference type="Pfam" id="PF02541"/>
    </source>
</evidence>
<dbReference type="InterPro" id="IPR048950">
    <property type="entry name" value="Ppx_GppA_C"/>
</dbReference>
<sequence length="520" mass="58040">MPTFAAIDIGSNSCRLKIASVQMHRLKTLHEDREVTRLGESVFQTGVISPEAMASTIRALKRFHKAVQLHVADKVRVVATSAMRDARNAAAFTEWVKATTGWNVEVISGLEEGRLIHLGVVTHEVGARGRCLLIDLGGGSCEVTLSDGGRIKSMVSMPLGAVRLQEEFLRSDPPAKEDVARLKQFIDRELKRAEKKLGTPRVGLVIATSGTASALAEASGHVRKGRAASKTLAKKRLERVGALTADTSDVRRLADRLAKMNNAEREAVPGIGPRRSEIIVGGSLVYASLLERMGQKGFRYSPLGLRDGMLAQMLAEVDLRTSVHQKIESERWAGVLEVCERYGIEQRRVEPVRQHVVELFNALARVHELPEEYRLWLEAAAMMQDVGKFMNHQGHYRHTQYIIANSEIFGFSPEQRMIVSAVARYMGKSRPDPLDRPMRWIPVEEHMNVTRAVVLLRLAVALNQDRASAVLQMKTHVYPKRVLLELVPGRGGAELEAWSLKKEAAYFREIFRRELFVEVA</sequence>
<dbReference type="PIRSF" id="PIRSF001267">
    <property type="entry name" value="Pyrophosphatase_GppA_Ppx"/>
    <property type="match status" value="1"/>
</dbReference>
<dbReference type="Pfam" id="PF02541">
    <property type="entry name" value="Ppx-GppA"/>
    <property type="match status" value="1"/>
</dbReference>
<keyword evidence="1 4" id="KW-0378">Hydrolase</keyword>
<dbReference type="GO" id="GO:0008894">
    <property type="term" value="F:guanosine-5'-triphosphate,3'-diphosphate diphosphatase activity"/>
    <property type="evidence" value="ECO:0007669"/>
    <property type="project" value="UniProtKB-EC"/>
</dbReference>
<dbReference type="InterPro" id="IPR043129">
    <property type="entry name" value="ATPase_NBD"/>
</dbReference>
<dbReference type="GO" id="GO:0004309">
    <property type="term" value="F:exopolyphosphatase activity"/>
    <property type="evidence" value="ECO:0007669"/>
    <property type="project" value="UniProtKB-EC"/>
</dbReference>
<evidence type="ECO:0000259" key="3">
    <source>
        <dbReference type="Pfam" id="PF21447"/>
    </source>
</evidence>
<protein>
    <submittedName>
        <fullName evidence="4">Exopolyphosphatase/guanosine-5'-triphosphate, 3'-diphosphate pyrophosphatase</fullName>
        <ecNumber evidence="4">3.6.1.11</ecNumber>
        <ecNumber evidence="4">3.6.1.40</ecNumber>
    </submittedName>
</protein>
<dbReference type="EC" id="3.6.1.40" evidence="4"/>
<proteinExistence type="predicted"/>
<dbReference type="InterPro" id="IPR030673">
    <property type="entry name" value="PyroPPase_GppA_Ppx"/>
</dbReference>
<dbReference type="InterPro" id="IPR050273">
    <property type="entry name" value="GppA/Ppx_hydrolase"/>
</dbReference>
<organism evidence="4 5">
    <name type="scientific">Tunturiibacter gelidiferens</name>
    <dbReference type="NCBI Taxonomy" id="3069689"/>
    <lineage>
        <taxon>Bacteria</taxon>
        <taxon>Pseudomonadati</taxon>
        <taxon>Acidobacteriota</taxon>
        <taxon>Terriglobia</taxon>
        <taxon>Terriglobales</taxon>
        <taxon>Acidobacteriaceae</taxon>
        <taxon>Tunturiibacter</taxon>
    </lineage>
</organism>
<dbReference type="PANTHER" id="PTHR30005:SF0">
    <property type="entry name" value="RETROGRADE REGULATION PROTEIN 2"/>
    <property type="match status" value="1"/>
</dbReference>
<comment type="caution">
    <text evidence="4">The sequence shown here is derived from an EMBL/GenBank/DDBJ whole genome shotgun (WGS) entry which is preliminary data.</text>
</comment>
<dbReference type="SUPFAM" id="SSF109604">
    <property type="entry name" value="HD-domain/PDEase-like"/>
    <property type="match status" value="1"/>
</dbReference>
<dbReference type="Gene3D" id="3.30.420.150">
    <property type="entry name" value="Exopolyphosphatase. Domain 2"/>
    <property type="match status" value="1"/>
</dbReference>
<dbReference type="Gene3D" id="1.10.3210.10">
    <property type="entry name" value="Hypothetical protein af1432"/>
    <property type="match status" value="1"/>
</dbReference>
<dbReference type="AlphaFoldDB" id="A0A9X0U3T0"/>
<evidence type="ECO:0000256" key="1">
    <source>
        <dbReference type="ARBA" id="ARBA00022801"/>
    </source>
</evidence>
<dbReference type="Pfam" id="PF21447">
    <property type="entry name" value="Ppx-GppA_III"/>
    <property type="match status" value="1"/>
</dbReference>
<dbReference type="RefSeq" id="WP_183976359.1">
    <property type="nucleotide sequence ID" value="NZ_JACHEB010000004.1"/>
</dbReference>
<accession>A0A9X0U3T0</accession>
<gene>
    <name evidence="4" type="ORF">HDF14_002284</name>
</gene>
<evidence type="ECO:0000313" key="4">
    <source>
        <dbReference type="EMBL" id="MBB5328674.1"/>
    </source>
</evidence>
<dbReference type="InterPro" id="IPR003695">
    <property type="entry name" value="Ppx_GppA_N"/>
</dbReference>
<dbReference type="Gene3D" id="3.30.420.40">
    <property type="match status" value="1"/>
</dbReference>
<evidence type="ECO:0000313" key="5">
    <source>
        <dbReference type="Proteomes" id="UP000535182"/>
    </source>
</evidence>
<name>A0A9X0U3T0_9BACT</name>
<dbReference type="Proteomes" id="UP000535182">
    <property type="component" value="Unassembled WGS sequence"/>
</dbReference>
<dbReference type="EC" id="3.6.1.11" evidence="4"/>
<dbReference type="SUPFAM" id="SSF53067">
    <property type="entry name" value="Actin-like ATPase domain"/>
    <property type="match status" value="2"/>
</dbReference>
<feature type="domain" description="Ppx/GppA phosphatase N-terminal" evidence="2">
    <location>
        <begin position="18"/>
        <end position="315"/>
    </location>
</feature>
<dbReference type="PANTHER" id="PTHR30005">
    <property type="entry name" value="EXOPOLYPHOSPHATASE"/>
    <property type="match status" value="1"/>
</dbReference>
<reference evidence="4 5" key="1">
    <citation type="submission" date="2020-08" db="EMBL/GenBank/DDBJ databases">
        <title>Genomic Encyclopedia of Type Strains, Phase IV (KMG-V): Genome sequencing to study the core and pangenomes of soil and plant-associated prokaryotes.</title>
        <authorList>
            <person name="Whitman W."/>
        </authorList>
    </citation>
    <scope>NUCLEOTIDE SEQUENCE [LARGE SCALE GENOMIC DNA]</scope>
    <source>
        <strain evidence="4 5">X5P2</strain>
    </source>
</reference>
<dbReference type="CDD" id="cd24054">
    <property type="entry name" value="ASKHA_NBD_AaPPX-GppA_MtPPX2-like"/>
    <property type="match status" value="1"/>
</dbReference>
<dbReference type="EMBL" id="JACHEB010000004">
    <property type="protein sequence ID" value="MBB5328674.1"/>
    <property type="molecule type" value="Genomic_DNA"/>
</dbReference>
<keyword evidence="5" id="KW-1185">Reference proteome</keyword>